<comment type="similarity">
    <text evidence="1 2">Belongs to the BolA/IbaG family.</text>
</comment>
<evidence type="ECO:0000313" key="3">
    <source>
        <dbReference type="EMBL" id="CUG86864.1"/>
    </source>
</evidence>
<dbReference type="SUPFAM" id="SSF82657">
    <property type="entry name" value="BolA-like"/>
    <property type="match status" value="1"/>
</dbReference>
<dbReference type="AlphaFoldDB" id="A0A0S4J5Z6"/>
<sequence>MAPDNENATALTTPTADELFRDSRVILKNESHLHKVPPKSELHFNCTIASDVFMHAPYKQKLQRHRFVHDAVGKDLLLPVDGAAPLVHMLTIHAWTLDEWRERGGEIEPSPPCLGR</sequence>
<dbReference type="InterPro" id="IPR050961">
    <property type="entry name" value="BolA/IbaG_stress_morph_reg"/>
</dbReference>
<dbReference type="Proteomes" id="UP000051952">
    <property type="component" value="Unassembled WGS sequence"/>
</dbReference>
<dbReference type="PANTHER" id="PTHR46229">
    <property type="entry name" value="BOLA TRANSCRIPTION REGULATOR"/>
    <property type="match status" value="1"/>
</dbReference>
<gene>
    <name evidence="3" type="ORF">BSAL_07095</name>
</gene>
<proteinExistence type="inferred from homology"/>
<reference evidence="4" key="1">
    <citation type="submission" date="2015-09" db="EMBL/GenBank/DDBJ databases">
        <authorList>
            <consortium name="Pathogen Informatics"/>
        </authorList>
    </citation>
    <scope>NUCLEOTIDE SEQUENCE [LARGE SCALE GENOMIC DNA]</scope>
    <source>
        <strain evidence="4">Lake Konstanz</strain>
    </source>
</reference>
<protein>
    <submittedName>
        <fullName evidence="3">Uncharacterized protein</fullName>
    </submittedName>
</protein>
<dbReference type="PIRSF" id="PIRSF003113">
    <property type="entry name" value="BolA"/>
    <property type="match status" value="1"/>
</dbReference>
<organism evidence="3 4">
    <name type="scientific">Bodo saltans</name>
    <name type="common">Flagellated protozoan</name>
    <dbReference type="NCBI Taxonomy" id="75058"/>
    <lineage>
        <taxon>Eukaryota</taxon>
        <taxon>Discoba</taxon>
        <taxon>Euglenozoa</taxon>
        <taxon>Kinetoplastea</taxon>
        <taxon>Metakinetoplastina</taxon>
        <taxon>Eubodonida</taxon>
        <taxon>Bodonidae</taxon>
        <taxon>Bodo</taxon>
    </lineage>
</organism>
<dbReference type="VEuPathDB" id="TriTrypDB:BSAL_07095"/>
<dbReference type="PANTHER" id="PTHR46229:SF2">
    <property type="entry name" value="BOLA-LIKE PROTEIN 1"/>
    <property type="match status" value="1"/>
</dbReference>
<name>A0A0S4J5Z6_BODSA</name>
<evidence type="ECO:0000256" key="1">
    <source>
        <dbReference type="ARBA" id="ARBA00005578"/>
    </source>
</evidence>
<dbReference type="EMBL" id="CYKH01001400">
    <property type="protein sequence ID" value="CUG86864.1"/>
    <property type="molecule type" value="Genomic_DNA"/>
</dbReference>
<accession>A0A0S4J5Z6</accession>
<dbReference type="OrthoDB" id="4983at2759"/>
<keyword evidence="4" id="KW-1185">Reference proteome</keyword>
<dbReference type="InterPro" id="IPR002634">
    <property type="entry name" value="BolA"/>
</dbReference>
<evidence type="ECO:0000313" key="4">
    <source>
        <dbReference type="Proteomes" id="UP000051952"/>
    </source>
</evidence>
<evidence type="ECO:0000256" key="2">
    <source>
        <dbReference type="RuleBase" id="RU003860"/>
    </source>
</evidence>
<dbReference type="InterPro" id="IPR036065">
    <property type="entry name" value="BolA-like_sf"/>
</dbReference>
<dbReference type="Pfam" id="PF01722">
    <property type="entry name" value="BolA"/>
    <property type="match status" value="1"/>
</dbReference>
<dbReference type="Gene3D" id="3.30.300.90">
    <property type="entry name" value="BolA-like"/>
    <property type="match status" value="1"/>
</dbReference>